<evidence type="ECO:0000259" key="4">
    <source>
        <dbReference type="Pfam" id="PF14905"/>
    </source>
</evidence>
<keyword evidence="3" id="KW-0998">Cell outer membrane</keyword>
<dbReference type="SUPFAM" id="SSF56935">
    <property type="entry name" value="Porins"/>
    <property type="match status" value="1"/>
</dbReference>
<evidence type="ECO:0000256" key="2">
    <source>
        <dbReference type="ARBA" id="ARBA00023136"/>
    </source>
</evidence>
<evidence type="ECO:0000256" key="3">
    <source>
        <dbReference type="ARBA" id="ARBA00023237"/>
    </source>
</evidence>
<dbReference type="PANTHER" id="PTHR40980:SF4">
    <property type="entry name" value="TONB-DEPENDENT RECEPTOR-LIKE BETA-BARREL DOMAIN-CONTAINING PROTEIN"/>
    <property type="match status" value="1"/>
</dbReference>
<dbReference type="InterPro" id="IPR036942">
    <property type="entry name" value="Beta-barrel_TonB_sf"/>
</dbReference>
<dbReference type="InterPro" id="IPR041700">
    <property type="entry name" value="OMP_b-brl_3"/>
</dbReference>
<comment type="subcellular location">
    <subcellularLocation>
        <location evidence="1">Cell outer membrane</location>
    </subcellularLocation>
</comment>
<dbReference type="Gene3D" id="2.40.170.20">
    <property type="entry name" value="TonB-dependent receptor, beta-barrel domain"/>
    <property type="match status" value="1"/>
</dbReference>
<evidence type="ECO:0000313" key="6">
    <source>
        <dbReference type="Proteomes" id="UP000297739"/>
    </source>
</evidence>
<keyword evidence="6" id="KW-1185">Reference proteome</keyword>
<dbReference type="EMBL" id="SRLD01000039">
    <property type="protein sequence ID" value="TGE14224.1"/>
    <property type="molecule type" value="Genomic_DNA"/>
</dbReference>
<keyword evidence="2" id="KW-0472">Membrane</keyword>
<dbReference type="PANTHER" id="PTHR40980">
    <property type="entry name" value="PLUG DOMAIN-CONTAINING PROTEIN"/>
    <property type="match status" value="1"/>
</dbReference>
<name>A0A4Z0PGG4_9BACT</name>
<accession>A0A4Z0PGG4</accession>
<feature type="domain" description="Outer membrane protein beta-barrel" evidence="4">
    <location>
        <begin position="42"/>
        <end position="260"/>
    </location>
</feature>
<dbReference type="Proteomes" id="UP000297739">
    <property type="component" value="Unassembled WGS sequence"/>
</dbReference>
<gene>
    <name evidence="5" type="ORF">E5J99_17050</name>
</gene>
<reference evidence="5 6" key="1">
    <citation type="submission" date="2019-04" db="EMBL/GenBank/DDBJ databases">
        <authorList>
            <person name="Feng G."/>
            <person name="Zhang J."/>
            <person name="Zhu H."/>
        </authorList>
    </citation>
    <scope>NUCLEOTIDE SEQUENCE [LARGE SCALE GENOMIC DNA]</scope>
    <source>
        <strain evidence="5 6">JCM 17223</strain>
    </source>
</reference>
<dbReference type="GO" id="GO:0009279">
    <property type="term" value="C:cell outer membrane"/>
    <property type="evidence" value="ECO:0007669"/>
    <property type="project" value="UniProtKB-SubCell"/>
</dbReference>
<organism evidence="5 6">
    <name type="scientific">Hymenobacter elongatus</name>
    <dbReference type="NCBI Taxonomy" id="877208"/>
    <lineage>
        <taxon>Bacteria</taxon>
        <taxon>Pseudomonadati</taxon>
        <taxon>Bacteroidota</taxon>
        <taxon>Cytophagia</taxon>
        <taxon>Cytophagales</taxon>
        <taxon>Hymenobacteraceae</taxon>
        <taxon>Hymenobacter</taxon>
    </lineage>
</organism>
<evidence type="ECO:0000256" key="1">
    <source>
        <dbReference type="ARBA" id="ARBA00004442"/>
    </source>
</evidence>
<dbReference type="AlphaFoldDB" id="A0A4Z0PGG4"/>
<dbReference type="Pfam" id="PF14905">
    <property type="entry name" value="OMP_b-brl_3"/>
    <property type="match status" value="1"/>
</dbReference>
<protein>
    <submittedName>
        <fullName evidence="5">TonB-dependent receptor</fullName>
    </submittedName>
</protein>
<comment type="caution">
    <text evidence="5">The sequence shown here is derived from an EMBL/GenBank/DDBJ whole genome shotgun (WGS) entry which is preliminary data.</text>
</comment>
<evidence type="ECO:0000313" key="5">
    <source>
        <dbReference type="EMBL" id="TGE14224.1"/>
    </source>
</evidence>
<dbReference type="OrthoDB" id="905812at2"/>
<proteinExistence type="predicted"/>
<keyword evidence="5" id="KW-0675">Receptor</keyword>
<sequence length="280" mass="30089">MAPTPAPSASSPTRAACASSKLTRMATSFPPISSSGAATSTCYPSAVLAYDVSKAQQLRLSYSRRVQRPDQGELNPFTDRSDQLNLRTGNPLLLPEYIHALELGSQQFFGAAGSVTATAFYSLETQTIKGFRAVITDELTGNQVTNSTQLNLGDETNYRLELVSATTLTSFWKLNANASGFRRIIRGSAGPGTDINNSNMAFTARLNTTISPTKKLDFQASLNYRSPVVTAQGRRQTSFNTDLAAKQAVLKDRGALRCGWRIFSTPSASISMPTAPASMP</sequence>